<dbReference type="EMBL" id="JBHSUA010000008">
    <property type="protein sequence ID" value="MFC6395887.1"/>
    <property type="molecule type" value="Genomic_DNA"/>
</dbReference>
<dbReference type="RefSeq" id="WP_343886044.1">
    <property type="nucleotide sequence ID" value="NZ_BAAAKI010000012.1"/>
</dbReference>
<name>A0ABW1WY00_9ACTN</name>
<proteinExistence type="predicted"/>
<gene>
    <name evidence="1" type="ORF">ACFP57_02600</name>
</gene>
<comment type="caution">
    <text evidence="1">The sequence shown here is derived from an EMBL/GenBank/DDBJ whole genome shotgun (WGS) entry which is preliminary data.</text>
</comment>
<dbReference type="Proteomes" id="UP001596266">
    <property type="component" value="Unassembled WGS sequence"/>
</dbReference>
<evidence type="ECO:0000313" key="1">
    <source>
        <dbReference type="EMBL" id="MFC6395887.1"/>
    </source>
</evidence>
<reference evidence="2" key="1">
    <citation type="journal article" date="2019" name="Int. J. Syst. Evol. Microbiol.">
        <title>The Global Catalogue of Microorganisms (GCM) 10K type strain sequencing project: providing services to taxonomists for standard genome sequencing and annotation.</title>
        <authorList>
            <consortium name="The Broad Institute Genomics Platform"/>
            <consortium name="The Broad Institute Genome Sequencing Center for Infectious Disease"/>
            <person name="Wu L."/>
            <person name="Ma J."/>
        </authorList>
    </citation>
    <scope>NUCLEOTIDE SEQUENCE [LARGE SCALE GENOMIC DNA]</scope>
    <source>
        <strain evidence="2">CGMCC 1.15277</strain>
    </source>
</reference>
<evidence type="ECO:0000313" key="2">
    <source>
        <dbReference type="Proteomes" id="UP001596266"/>
    </source>
</evidence>
<accession>A0ABW1WY00</accession>
<sequence>MVTRVHLGDEDEANELASRIDEAGHEVAVIQERFAGEDDDEEVEFVVATTAPRRDIEALVNDPQVFVEED</sequence>
<organism evidence="1 2">
    <name type="scientific">Luteococcus sanguinis</name>
    <dbReference type="NCBI Taxonomy" id="174038"/>
    <lineage>
        <taxon>Bacteria</taxon>
        <taxon>Bacillati</taxon>
        <taxon>Actinomycetota</taxon>
        <taxon>Actinomycetes</taxon>
        <taxon>Propionibacteriales</taxon>
        <taxon>Propionibacteriaceae</taxon>
        <taxon>Luteococcus</taxon>
    </lineage>
</organism>
<keyword evidence="2" id="KW-1185">Reference proteome</keyword>
<protein>
    <submittedName>
        <fullName evidence="1">Uncharacterized protein</fullName>
    </submittedName>
</protein>